<evidence type="ECO:0000256" key="3">
    <source>
        <dbReference type="ARBA" id="ARBA00022475"/>
    </source>
</evidence>
<evidence type="ECO:0000256" key="1">
    <source>
        <dbReference type="ARBA" id="ARBA00004651"/>
    </source>
</evidence>
<keyword evidence="3" id="KW-1003">Cell membrane</keyword>
<dbReference type="RefSeq" id="WP_091171293.1">
    <property type="nucleotide sequence ID" value="NZ_CBCSFM010000009.1"/>
</dbReference>
<evidence type="ECO:0000256" key="4">
    <source>
        <dbReference type="ARBA" id="ARBA00022692"/>
    </source>
</evidence>
<feature type="domain" description="MacB-like periplasmic core" evidence="9">
    <location>
        <begin position="17"/>
        <end position="236"/>
    </location>
</feature>
<keyword evidence="6 7" id="KW-0472">Membrane</keyword>
<name>A0A1H8NJP0_9FLAO</name>
<keyword evidence="5 7" id="KW-1133">Transmembrane helix</keyword>
<dbReference type="InterPro" id="IPR025857">
    <property type="entry name" value="MacB_PCD"/>
</dbReference>
<evidence type="ECO:0000259" key="9">
    <source>
        <dbReference type="Pfam" id="PF12704"/>
    </source>
</evidence>
<accession>A0A1H8NJP0</accession>
<feature type="transmembrane region" description="Helical" evidence="7">
    <location>
        <begin position="265"/>
        <end position="289"/>
    </location>
</feature>
<dbReference type="InterPro" id="IPR051447">
    <property type="entry name" value="Lipoprotein-release_system"/>
</dbReference>
<evidence type="ECO:0000313" key="10">
    <source>
        <dbReference type="EMBL" id="SEO29658.1"/>
    </source>
</evidence>
<dbReference type="PANTHER" id="PTHR30489">
    <property type="entry name" value="LIPOPROTEIN-RELEASING SYSTEM TRANSMEMBRANE PROTEIN LOLE"/>
    <property type="match status" value="1"/>
</dbReference>
<dbReference type="Pfam" id="PF02687">
    <property type="entry name" value="FtsX"/>
    <property type="match status" value="1"/>
</dbReference>
<keyword evidence="10" id="KW-0449">Lipoprotein</keyword>
<comment type="similarity">
    <text evidence="2">Belongs to the ABC-4 integral membrane protein family. LolC/E subfamily.</text>
</comment>
<dbReference type="EMBL" id="FODN01000005">
    <property type="protein sequence ID" value="SEO29658.1"/>
    <property type="molecule type" value="Genomic_DNA"/>
</dbReference>
<evidence type="ECO:0000313" key="11">
    <source>
        <dbReference type="Proteomes" id="UP000198657"/>
    </source>
</evidence>
<dbReference type="Proteomes" id="UP000198657">
    <property type="component" value="Unassembled WGS sequence"/>
</dbReference>
<feature type="domain" description="ABC3 transporter permease C-terminal" evidence="8">
    <location>
        <begin position="267"/>
        <end position="395"/>
    </location>
</feature>
<proteinExistence type="inferred from homology"/>
<sequence length="404" mass="45238">MILKLIWRNLWRNSRRTLITMASIAFAVLFAVLMKSFQDGVFNNLIKNVVGYYSGYVQIHQKGYWDEQILDNSFELKKELNDQLQQNHQITAIVPRLETFVLASKGNTTKGCLLVGTDAVRENKLTQLKSKLIKGSYFENNEATVLIAEGLAKRLEVSFSDTIVLFGQGFHGVMAAGKYKIKGIIHLASPEMNAAFVYLPLTATQSFLSAENRLTSVSLGIDDPENTDAIAQNIKAIIGQQYEVMPWQELIPDVANHIKADGFSFYIFSGILYLIIGFGLFGTVLMMTAERKYEFGMLIAIGMKKSKLQLILFGETVLITFFGVLLGILLSLPLVLYLKEKPIRFGGELAKAYEQFGFEALFPTNVDQNIFITQSLIVLAMAVLIGVYPLWHIHGLDPVNAMKK</sequence>
<protein>
    <submittedName>
        <fullName evidence="10">ABC-type transport system, involved in lipoprotein release, permease component</fullName>
    </submittedName>
</protein>
<dbReference type="GO" id="GO:0098797">
    <property type="term" value="C:plasma membrane protein complex"/>
    <property type="evidence" value="ECO:0007669"/>
    <property type="project" value="TreeGrafter"/>
</dbReference>
<gene>
    <name evidence="10" type="ORF">SAMN04487942_2314</name>
</gene>
<dbReference type="InterPro" id="IPR003838">
    <property type="entry name" value="ABC3_permease_C"/>
</dbReference>
<dbReference type="STRING" id="604089.SAMN04487942_2314"/>
<dbReference type="Pfam" id="PF12704">
    <property type="entry name" value="MacB_PCD"/>
    <property type="match status" value="1"/>
</dbReference>
<dbReference type="GO" id="GO:0044874">
    <property type="term" value="P:lipoprotein localization to outer membrane"/>
    <property type="evidence" value="ECO:0007669"/>
    <property type="project" value="TreeGrafter"/>
</dbReference>
<comment type="subcellular location">
    <subcellularLocation>
        <location evidence="1">Cell membrane</location>
        <topology evidence="1">Multi-pass membrane protein</topology>
    </subcellularLocation>
</comment>
<reference evidence="11" key="1">
    <citation type="submission" date="2016-10" db="EMBL/GenBank/DDBJ databases">
        <authorList>
            <person name="Varghese N."/>
            <person name="Submissions S."/>
        </authorList>
    </citation>
    <scope>NUCLEOTIDE SEQUENCE [LARGE SCALE GENOMIC DNA]</scope>
    <source>
        <strain evidence="11">CGMCC 1.8704</strain>
    </source>
</reference>
<dbReference type="PANTHER" id="PTHR30489:SF0">
    <property type="entry name" value="LIPOPROTEIN-RELEASING SYSTEM TRANSMEMBRANE PROTEIN LOLE"/>
    <property type="match status" value="1"/>
</dbReference>
<dbReference type="OrthoDB" id="9784014at2"/>
<feature type="transmembrane region" description="Helical" evidence="7">
    <location>
        <begin position="310"/>
        <end position="338"/>
    </location>
</feature>
<evidence type="ECO:0000256" key="5">
    <source>
        <dbReference type="ARBA" id="ARBA00022989"/>
    </source>
</evidence>
<keyword evidence="11" id="KW-1185">Reference proteome</keyword>
<dbReference type="AlphaFoldDB" id="A0A1H8NJP0"/>
<evidence type="ECO:0000259" key="8">
    <source>
        <dbReference type="Pfam" id="PF02687"/>
    </source>
</evidence>
<keyword evidence="4 7" id="KW-0812">Transmembrane</keyword>
<evidence type="ECO:0000256" key="2">
    <source>
        <dbReference type="ARBA" id="ARBA00005236"/>
    </source>
</evidence>
<evidence type="ECO:0000256" key="7">
    <source>
        <dbReference type="SAM" id="Phobius"/>
    </source>
</evidence>
<feature type="transmembrane region" description="Helical" evidence="7">
    <location>
        <begin position="370"/>
        <end position="391"/>
    </location>
</feature>
<organism evidence="10 11">
    <name type="scientific">Flavobacterium sinopsychrotolerans</name>
    <dbReference type="NCBI Taxonomy" id="604089"/>
    <lineage>
        <taxon>Bacteria</taxon>
        <taxon>Pseudomonadati</taxon>
        <taxon>Bacteroidota</taxon>
        <taxon>Flavobacteriia</taxon>
        <taxon>Flavobacteriales</taxon>
        <taxon>Flavobacteriaceae</taxon>
        <taxon>Flavobacterium</taxon>
    </lineage>
</organism>
<evidence type="ECO:0000256" key="6">
    <source>
        <dbReference type="ARBA" id="ARBA00023136"/>
    </source>
</evidence>